<evidence type="ECO:0000313" key="3">
    <source>
        <dbReference type="RefSeq" id="XP_026272252.2"/>
    </source>
</evidence>
<dbReference type="RefSeq" id="XP_026272252.2">
    <property type="nucleotide sequence ID" value="XM_026416467.2"/>
</dbReference>
<dbReference type="GeneID" id="113202309"/>
<dbReference type="Proteomes" id="UP000504606">
    <property type="component" value="Unplaced"/>
</dbReference>
<feature type="chain" id="PRO_5039547114" evidence="1">
    <location>
        <begin position="42"/>
        <end position="225"/>
    </location>
</feature>
<gene>
    <name evidence="3" type="primary">LOC113202309</name>
</gene>
<evidence type="ECO:0000313" key="2">
    <source>
        <dbReference type="Proteomes" id="UP000504606"/>
    </source>
</evidence>
<protein>
    <submittedName>
        <fullName evidence="3">Uncharacterized protein LOC113202309 isoform X2</fullName>
    </submittedName>
</protein>
<keyword evidence="2" id="KW-1185">Reference proteome</keyword>
<name>A0A6J1RTM2_FRAOC</name>
<keyword evidence="1" id="KW-0732">Signal</keyword>
<accession>A0A6J1RTM2</accession>
<reference evidence="3" key="1">
    <citation type="submission" date="2025-08" db="UniProtKB">
        <authorList>
            <consortium name="RefSeq"/>
        </authorList>
    </citation>
    <scope>IDENTIFICATION</scope>
    <source>
        <tissue evidence="3">Whole organism</tissue>
    </source>
</reference>
<evidence type="ECO:0000256" key="1">
    <source>
        <dbReference type="SAM" id="SignalP"/>
    </source>
</evidence>
<feature type="signal peptide" evidence="1">
    <location>
        <begin position="1"/>
        <end position="41"/>
    </location>
</feature>
<organism evidence="2 3">
    <name type="scientific">Frankliniella occidentalis</name>
    <name type="common">Western flower thrips</name>
    <name type="synonym">Euthrips occidentalis</name>
    <dbReference type="NCBI Taxonomy" id="133901"/>
    <lineage>
        <taxon>Eukaryota</taxon>
        <taxon>Metazoa</taxon>
        <taxon>Ecdysozoa</taxon>
        <taxon>Arthropoda</taxon>
        <taxon>Hexapoda</taxon>
        <taxon>Insecta</taxon>
        <taxon>Pterygota</taxon>
        <taxon>Neoptera</taxon>
        <taxon>Paraneoptera</taxon>
        <taxon>Thysanoptera</taxon>
        <taxon>Terebrantia</taxon>
        <taxon>Thripoidea</taxon>
        <taxon>Thripidae</taxon>
        <taxon>Frankliniella</taxon>
    </lineage>
</organism>
<dbReference type="AlphaFoldDB" id="A0A6J1RTM2"/>
<sequence length="225" mass="24170">MCDSLMLLGQTRQSSPRHNMMKLSAVVLVLLGLACYAAAAAAPSAAQAVSTVADVRAALEKYDTCADDCEPTHSRCHDACAGGHTQCAAGCLVGMFNCAYKCGRLLPPYPEVAVWESQLAAEKKTNETKELLEAQTQFISVKQALQLDGYKNVPKISELVGCFDTEGTRLMTRFNTCAESVACKLETVQTTIDAFCKCGAAWVQRTSATPNPELIQCYTATKPKA</sequence>
<proteinExistence type="predicted"/>